<sequence>MWLGTFETAEEAAKAYDEAATLLRGSNTRTNFVTHVSYDSPLASRIQSLLNKRGK</sequence>
<evidence type="ECO:0000256" key="4">
    <source>
        <dbReference type="ARBA" id="ARBA00023163"/>
    </source>
</evidence>
<dbReference type="PROSITE" id="PS51032">
    <property type="entry name" value="AP2_ERF"/>
    <property type="match status" value="1"/>
</dbReference>
<protein>
    <submittedName>
        <fullName evidence="7">Ethylene-responsive transcription factor RAP2-11-like</fullName>
    </submittedName>
</protein>
<evidence type="ECO:0000256" key="3">
    <source>
        <dbReference type="ARBA" id="ARBA00023125"/>
    </source>
</evidence>
<dbReference type="GO" id="GO:0005634">
    <property type="term" value="C:nucleus"/>
    <property type="evidence" value="ECO:0007669"/>
    <property type="project" value="UniProtKB-SubCell"/>
</dbReference>
<organism evidence="7 8">
    <name type="scientific">Trifolium medium</name>
    <dbReference type="NCBI Taxonomy" id="97028"/>
    <lineage>
        <taxon>Eukaryota</taxon>
        <taxon>Viridiplantae</taxon>
        <taxon>Streptophyta</taxon>
        <taxon>Embryophyta</taxon>
        <taxon>Tracheophyta</taxon>
        <taxon>Spermatophyta</taxon>
        <taxon>Magnoliopsida</taxon>
        <taxon>eudicotyledons</taxon>
        <taxon>Gunneridae</taxon>
        <taxon>Pentapetalae</taxon>
        <taxon>rosids</taxon>
        <taxon>fabids</taxon>
        <taxon>Fabales</taxon>
        <taxon>Fabaceae</taxon>
        <taxon>Papilionoideae</taxon>
        <taxon>50 kb inversion clade</taxon>
        <taxon>NPAAA clade</taxon>
        <taxon>Hologalegina</taxon>
        <taxon>IRL clade</taxon>
        <taxon>Trifolieae</taxon>
        <taxon>Trifolium</taxon>
    </lineage>
</organism>
<dbReference type="EMBL" id="LXQA010054757">
    <property type="protein sequence ID" value="MCI04246.1"/>
    <property type="molecule type" value="Genomic_DNA"/>
</dbReference>
<evidence type="ECO:0000256" key="1">
    <source>
        <dbReference type="ARBA" id="ARBA00004123"/>
    </source>
</evidence>
<comment type="subcellular location">
    <subcellularLocation>
        <location evidence="1">Nucleus</location>
    </subcellularLocation>
</comment>
<keyword evidence="3" id="KW-0238">DNA-binding</keyword>
<dbReference type="InterPro" id="IPR001471">
    <property type="entry name" value="AP2/ERF_dom"/>
</dbReference>
<dbReference type="InterPro" id="IPR016177">
    <property type="entry name" value="DNA-bd_dom_sf"/>
</dbReference>
<dbReference type="CDD" id="cd00018">
    <property type="entry name" value="AP2"/>
    <property type="match status" value="1"/>
</dbReference>
<dbReference type="InterPro" id="IPR036955">
    <property type="entry name" value="AP2/ERF_dom_sf"/>
</dbReference>
<accession>A0A392NYR8</accession>
<feature type="non-terminal residue" evidence="7">
    <location>
        <position position="55"/>
    </location>
</feature>
<dbReference type="PANTHER" id="PTHR31194:SF1">
    <property type="entry name" value="ETHYLENE-RESPONSIVE TRANSCRIPTION FACTOR ERN2"/>
    <property type="match status" value="1"/>
</dbReference>
<dbReference type="GO" id="GO:0003677">
    <property type="term" value="F:DNA binding"/>
    <property type="evidence" value="ECO:0007669"/>
    <property type="project" value="UniProtKB-KW"/>
</dbReference>
<proteinExistence type="predicted"/>
<dbReference type="Proteomes" id="UP000265520">
    <property type="component" value="Unassembled WGS sequence"/>
</dbReference>
<evidence type="ECO:0000313" key="8">
    <source>
        <dbReference type="Proteomes" id="UP000265520"/>
    </source>
</evidence>
<dbReference type="InterPro" id="IPR050913">
    <property type="entry name" value="AP2/ERF_ERF"/>
</dbReference>
<evidence type="ECO:0000259" key="6">
    <source>
        <dbReference type="PROSITE" id="PS51032"/>
    </source>
</evidence>
<evidence type="ECO:0000313" key="7">
    <source>
        <dbReference type="EMBL" id="MCI04246.1"/>
    </source>
</evidence>
<dbReference type="SMART" id="SM00380">
    <property type="entry name" value="AP2"/>
    <property type="match status" value="1"/>
</dbReference>
<keyword evidence="2" id="KW-0805">Transcription regulation</keyword>
<dbReference type="SUPFAM" id="SSF54171">
    <property type="entry name" value="DNA-binding domain"/>
    <property type="match status" value="1"/>
</dbReference>
<keyword evidence="8" id="KW-1185">Reference proteome</keyword>
<keyword evidence="5" id="KW-0539">Nucleus</keyword>
<comment type="caution">
    <text evidence="7">The sequence shown here is derived from an EMBL/GenBank/DDBJ whole genome shotgun (WGS) entry which is preliminary data.</text>
</comment>
<dbReference type="Gene3D" id="3.30.730.10">
    <property type="entry name" value="AP2/ERF domain"/>
    <property type="match status" value="1"/>
</dbReference>
<dbReference type="PANTHER" id="PTHR31194">
    <property type="entry name" value="SHN SHINE , DNA BINDING / TRANSCRIPTION FACTOR"/>
    <property type="match status" value="1"/>
</dbReference>
<feature type="domain" description="AP2/ERF" evidence="6">
    <location>
        <begin position="1"/>
        <end position="33"/>
    </location>
</feature>
<name>A0A392NYR8_9FABA</name>
<evidence type="ECO:0000256" key="5">
    <source>
        <dbReference type="ARBA" id="ARBA00023242"/>
    </source>
</evidence>
<dbReference type="AlphaFoldDB" id="A0A392NYR8"/>
<evidence type="ECO:0000256" key="2">
    <source>
        <dbReference type="ARBA" id="ARBA00023015"/>
    </source>
</evidence>
<keyword evidence="4" id="KW-0804">Transcription</keyword>
<reference evidence="7 8" key="1">
    <citation type="journal article" date="2018" name="Front. Plant Sci.">
        <title>Red Clover (Trifolium pratense) and Zigzag Clover (T. medium) - A Picture of Genomic Similarities and Differences.</title>
        <authorList>
            <person name="Dluhosova J."/>
            <person name="Istvanek J."/>
            <person name="Nedelnik J."/>
            <person name="Repkova J."/>
        </authorList>
    </citation>
    <scope>NUCLEOTIDE SEQUENCE [LARGE SCALE GENOMIC DNA]</scope>
    <source>
        <strain evidence="8">cv. 10/8</strain>
        <tissue evidence="7">Leaf</tissue>
    </source>
</reference>
<dbReference type="GO" id="GO:0003700">
    <property type="term" value="F:DNA-binding transcription factor activity"/>
    <property type="evidence" value="ECO:0007669"/>
    <property type="project" value="InterPro"/>
</dbReference>